<accession>A0ABX1ATA2</accession>
<feature type="region of interest" description="Disordered" evidence="1">
    <location>
        <begin position="101"/>
        <end position="165"/>
    </location>
</feature>
<evidence type="ECO:0000256" key="1">
    <source>
        <dbReference type="SAM" id="MobiDB-lite"/>
    </source>
</evidence>
<organism evidence="2 3">
    <name type="scientific">Streptomyces spiramenti</name>
    <dbReference type="NCBI Taxonomy" id="2720606"/>
    <lineage>
        <taxon>Bacteria</taxon>
        <taxon>Bacillati</taxon>
        <taxon>Actinomycetota</taxon>
        <taxon>Actinomycetes</taxon>
        <taxon>Kitasatosporales</taxon>
        <taxon>Streptomycetaceae</taxon>
        <taxon>Streptomyces</taxon>
    </lineage>
</organism>
<comment type="caution">
    <text evidence="2">The sequence shown here is derived from an EMBL/GenBank/DDBJ whole genome shotgun (WGS) entry which is preliminary data.</text>
</comment>
<keyword evidence="3" id="KW-1185">Reference proteome</keyword>
<protein>
    <submittedName>
        <fullName evidence="2">SCO1664 family protein</fullName>
    </submittedName>
</protein>
<reference evidence="2 3" key="1">
    <citation type="submission" date="2020-03" db="EMBL/GenBank/DDBJ databases">
        <title>Draft genome of Streptomyces sp. ventii, isolated from the Axial Seamount in the Pacific Ocean, and resequencing of the two type strains Streptomyces lonarensis strain NCL 716 and Streptomyces bohaiensis strain 11A07.</title>
        <authorList>
            <person name="Loughran R.M."/>
            <person name="Pfannmuller K.M."/>
            <person name="Wasson B.J."/>
            <person name="Deadmond M.C."/>
            <person name="Paddock B.E."/>
            <person name="Koyack M.J."/>
            <person name="Gallegos D.A."/>
            <person name="Mitchell E.A."/>
            <person name="Ushijima B."/>
            <person name="Saw J.H."/>
            <person name="Mcphail K.L."/>
            <person name="Videau P."/>
        </authorList>
    </citation>
    <scope>NUCLEOTIDE SEQUENCE [LARGE SCALE GENOMIC DNA]</scope>
    <source>
        <strain evidence="3">5675061</strain>
    </source>
</reference>
<gene>
    <name evidence="2" type="ORF">HCJ92_14485</name>
</gene>
<dbReference type="NCBIfam" id="TIGR03843">
    <property type="entry name" value="SCO1664 family protein"/>
    <property type="match status" value="1"/>
</dbReference>
<feature type="compositionally biased region" description="Low complexity" evidence="1">
    <location>
        <begin position="150"/>
        <end position="165"/>
    </location>
</feature>
<sequence length="329" mass="33659">MPAPERLPAAAVTPQEVEQLLTTGSLAVRGRLTGASNAVFYATVTAEGRSTGCVYKPVAGEQPLWDFPDGTLAAREVAAGEVCRAMGWELVPPTVLREGPHGPGMCQQWVGPPPPGAEGPGGEDRAGSADDADDGTAVPVTAPAGHLPSGTTATADPGAATAEAGGPAVQSLLALVDGDEPGPGWRAVGYAQVAPDRTALLVHADDPDLRRLAVLDAVINNADRKGGHLLTAAGGGLRAIDHGVTFHTENKLRTLLWGWAGEPLDAEAHEALAALDARLADGEPTAARLARLVSPRELAALRARVAALRADGVHPLPGGDWPAVPWPPV</sequence>
<dbReference type="Proteomes" id="UP000746503">
    <property type="component" value="Unassembled WGS sequence"/>
</dbReference>
<dbReference type="InterPro" id="IPR022292">
    <property type="entry name" value="CHP03843"/>
</dbReference>
<evidence type="ECO:0000313" key="3">
    <source>
        <dbReference type="Proteomes" id="UP000746503"/>
    </source>
</evidence>
<evidence type="ECO:0000313" key="2">
    <source>
        <dbReference type="EMBL" id="NJP67475.1"/>
    </source>
</evidence>
<name>A0ABX1ATA2_9ACTN</name>
<proteinExistence type="predicted"/>
<dbReference type="EMBL" id="JAAVJB010000113">
    <property type="protein sequence ID" value="NJP67475.1"/>
    <property type="molecule type" value="Genomic_DNA"/>
</dbReference>